<gene>
    <name evidence="5" type="primary">spata2l</name>
</gene>
<evidence type="ECO:0000256" key="1">
    <source>
        <dbReference type="ARBA" id="ARBA00038142"/>
    </source>
</evidence>
<reference evidence="5" key="1">
    <citation type="submission" date="2025-08" db="UniProtKB">
        <authorList>
            <consortium name="RefSeq"/>
        </authorList>
    </citation>
    <scope>IDENTIFICATION</scope>
</reference>
<feature type="compositionally biased region" description="Polar residues" evidence="2">
    <location>
        <begin position="342"/>
        <end position="351"/>
    </location>
</feature>
<proteinExistence type="inferred from homology"/>
<feature type="compositionally biased region" description="Low complexity" evidence="2">
    <location>
        <begin position="221"/>
        <end position="232"/>
    </location>
</feature>
<feature type="region of interest" description="Disordered" evidence="2">
    <location>
        <begin position="572"/>
        <end position="602"/>
    </location>
</feature>
<dbReference type="OrthoDB" id="9837000at2759"/>
<protein>
    <submittedName>
        <fullName evidence="5">Spermatogenesis associated 2-like</fullName>
    </submittedName>
</protein>
<feature type="compositionally biased region" description="Acidic residues" evidence="2">
    <location>
        <begin position="242"/>
        <end position="256"/>
    </location>
</feature>
<dbReference type="CTD" id="124044"/>
<keyword evidence="4" id="KW-1185">Reference proteome</keyword>
<feature type="region of interest" description="Disordered" evidence="2">
    <location>
        <begin position="221"/>
        <end position="351"/>
    </location>
</feature>
<feature type="domain" description="Spermatogenesis-associated protein 2 PUB-like" evidence="3">
    <location>
        <begin position="61"/>
        <end position="203"/>
    </location>
</feature>
<dbReference type="RefSeq" id="XP_030646449.1">
    <property type="nucleotide sequence ID" value="XM_030790589.1"/>
</dbReference>
<feature type="compositionally biased region" description="Low complexity" evidence="2">
    <location>
        <begin position="265"/>
        <end position="279"/>
    </location>
</feature>
<evidence type="ECO:0000256" key="2">
    <source>
        <dbReference type="SAM" id="MobiDB-lite"/>
    </source>
</evidence>
<name>A0A6J2WP70_CHACN</name>
<organism evidence="4 5">
    <name type="scientific">Chanos chanos</name>
    <name type="common">Milkfish</name>
    <name type="synonym">Mugil chanos</name>
    <dbReference type="NCBI Taxonomy" id="29144"/>
    <lineage>
        <taxon>Eukaryota</taxon>
        <taxon>Metazoa</taxon>
        <taxon>Chordata</taxon>
        <taxon>Craniata</taxon>
        <taxon>Vertebrata</taxon>
        <taxon>Euteleostomi</taxon>
        <taxon>Actinopterygii</taxon>
        <taxon>Neopterygii</taxon>
        <taxon>Teleostei</taxon>
        <taxon>Ostariophysi</taxon>
        <taxon>Gonorynchiformes</taxon>
        <taxon>Chanidae</taxon>
        <taxon>Chanos</taxon>
    </lineage>
</organism>
<feature type="compositionally biased region" description="Polar residues" evidence="2">
    <location>
        <begin position="280"/>
        <end position="314"/>
    </location>
</feature>
<accession>A0A6J2WP70</accession>
<dbReference type="Pfam" id="PF21388">
    <property type="entry name" value="SPATA2_PUB-like"/>
    <property type="match status" value="1"/>
</dbReference>
<feature type="compositionally biased region" description="Basic and acidic residues" evidence="2">
    <location>
        <begin position="589"/>
        <end position="602"/>
    </location>
</feature>
<dbReference type="Proteomes" id="UP000504632">
    <property type="component" value="Chromosome 13"/>
</dbReference>
<evidence type="ECO:0000313" key="5">
    <source>
        <dbReference type="RefSeq" id="XP_030646449.1"/>
    </source>
</evidence>
<dbReference type="InterPro" id="IPR036339">
    <property type="entry name" value="PUB-like_dom_sf"/>
</dbReference>
<dbReference type="GeneID" id="115826705"/>
<dbReference type="Gene3D" id="1.20.58.2190">
    <property type="match status" value="1"/>
</dbReference>
<dbReference type="AlphaFoldDB" id="A0A6J2WP70"/>
<dbReference type="InParanoid" id="A0A6J2WP70"/>
<evidence type="ECO:0000313" key="4">
    <source>
        <dbReference type="Proteomes" id="UP000504632"/>
    </source>
</evidence>
<dbReference type="PANTHER" id="PTHR15326">
    <property type="entry name" value="SPERMATOGENESIS-ASSOCIATED PROTEIN 2/TAMOZHENNIC"/>
    <property type="match status" value="1"/>
</dbReference>
<comment type="similarity">
    <text evidence="1">Belongs to the SPATA2 family.</text>
</comment>
<sequence>MSASGRKTRSTGIAELYRVALERRIEQRDGNLVCGDKELCIEVEEILTRGSASDILSVPGLDLLSVMEVSLQSLLPASGGSGLLKLAKAFEVLELATLNLYLCPWRKEYRVVKMYSGMFTHCIKAAFSVEQAINLFALLGYQTLGSGADDELKLSSTPIPDSLLHLACAFFTARIECQLLHSALGSVGRGVKWELKLVQERQRGHSLLVALENVAESQNASSNISTNISPNTGPDPTTSSDPDYEDLYTEGPEHEEETNYRVDDSSAPSSPLYASPSGAKTSYSDFSPSDQGSSGLSRQGSTRYVSSVSYQVTNHPVPPSEKAEPSRETGTSLLKEGGDQSLLASGNGQKDISHTGKQLCNCSESSTMYLHKCFECREHHNASCPVFTTCIIKGHKFKPRGEQVGQQGTGSESLQVEQNQTEVEKQTPKKHVCVESGDLGFTICYTCNYTHNYSCDEGRLCRKKSHNVEHILRKAEKMSPSTEANFMLGSPKSDLSQLAQSQTREEEKIPVENPPEKHCCVKPETVDFAVCCACNKSHTITCEILNLCDKRKHEVKYELGVDNHIKPSAKVNAMQGPQKPETLQVEQGQTRHEEQTPRKQIPKRHDCLKAGEPSYFICYTCNYTHSCSCPEQRRCEKTGHKTHFQEMPPEPMSFHSCFDPKKSHLSLACLTCQVLHTSPCKDGDVCRMKHKVKNLKMLCSNKNKHCLNTAEILCRYCCAQYCSQCSYSKVLECDCGNTLRSSTEV</sequence>
<evidence type="ECO:0000259" key="3">
    <source>
        <dbReference type="Pfam" id="PF21388"/>
    </source>
</evidence>
<dbReference type="InterPro" id="IPR048839">
    <property type="entry name" value="SPATA2_PUB-like"/>
</dbReference>
<dbReference type="GO" id="GO:0005737">
    <property type="term" value="C:cytoplasm"/>
    <property type="evidence" value="ECO:0007669"/>
    <property type="project" value="TreeGrafter"/>
</dbReference>
<dbReference type="PANTHER" id="PTHR15326:SF7">
    <property type="entry name" value="SPERMATOGENESIS-ASSOCIATED PROTEIN 2-LIKE PROTEIN"/>
    <property type="match status" value="1"/>
</dbReference>
<dbReference type="SUPFAM" id="SSF143503">
    <property type="entry name" value="PUG domain-like"/>
    <property type="match status" value="1"/>
</dbReference>